<dbReference type="InterPro" id="IPR032675">
    <property type="entry name" value="LRR_dom_sf"/>
</dbReference>
<accession>A0AAD9Q140</accession>
<name>A0AAD9Q140_ACRCE</name>
<organism evidence="1 2">
    <name type="scientific">Acropora cervicornis</name>
    <name type="common">Staghorn coral</name>
    <dbReference type="NCBI Taxonomy" id="6130"/>
    <lineage>
        <taxon>Eukaryota</taxon>
        <taxon>Metazoa</taxon>
        <taxon>Cnidaria</taxon>
        <taxon>Anthozoa</taxon>
        <taxon>Hexacorallia</taxon>
        <taxon>Scleractinia</taxon>
        <taxon>Astrocoeniina</taxon>
        <taxon>Acroporidae</taxon>
        <taxon>Acropora</taxon>
    </lineage>
</organism>
<dbReference type="Proteomes" id="UP001249851">
    <property type="component" value="Unassembled WGS sequence"/>
</dbReference>
<keyword evidence="2" id="KW-1185">Reference proteome</keyword>
<comment type="caution">
    <text evidence="1">The sequence shown here is derived from an EMBL/GenBank/DDBJ whole genome shotgun (WGS) entry which is preliminary data.</text>
</comment>
<dbReference type="InterPro" id="IPR042655">
    <property type="entry name" value="LRC72"/>
</dbReference>
<dbReference type="SUPFAM" id="SSF52075">
    <property type="entry name" value="Outer arm dynein light chain 1"/>
    <property type="match status" value="1"/>
</dbReference>
<dbReference type="PANTHER" id="PTHR46759">
    <property type="entry name" value="LEUCINE-RICH REPEAT-CONTAINING PROTEIN 72"/>
    <property type="match status" value="1"/>
</dbReference>
<evidence type="ECO:0000313" key="1">
    <source>
        <dbReference type="EMBL" id="KAK2552832.1"/>
    </source>
</evidence>
<dbReference type="AlphaFoldDB" id="A0AAD9Q140"/>
<dbReference type="EMBL" id="JARQWQ010000083">
    <property type="protein sequence ID" value="KAK2552832.1"/>
    <property type="molecule type" value="Genomic_DNA"/>
</dbReference>
<gene>
    <name evidence="1" type="ORF">P5673_026000</name>
</gene>
<sequence>MLTDLNWPSLQSRRRICDLGMFYKIHRGQVNFSIPYELTSVPAYGRTRKSHDFKIRLPFSSVDAYKHSFNVRSIPAWNALPADVVGSASHPEFIRRVSTTLTSYAESKGLEEVPDFRQFKNLQFLWLNKNKLRNLNCFDGNYQLRELYLQDNMIAALNGSLRHLTCLQVLLLNGNQLLKLTDVIHELRAMQSLETLNLFANPLAQDYDYRSYVIHHVPSLQLLDRKEISKAEKSKAKKKYDAERDCMKESLAFGRRGYCSQERVYSPSLSRTDESCHHSQAVVGVP</sequence>
<reference evidence="1" key="1">
    <citation type="journal article" date="2023" name="G3 (Bethesda)">
        <title>Whole genome assembly and annotation of the endangered Caribbean coral Acropora cervicornis.</title>
        <authorList>
            <person name="Selwyn J.D."/>
            <person name="Vollmer S.V."/>
        </authorList>
    </citation>
    <scope>NUCLEOTIDE SEQUENCE</scope>
    <source>
        <strain evidence="1">K2</strain>
    </source>
</reference>
<proteinExistence type="predicted"/>
<dbReference type="PANTHER" id="PTHR46759:SF1">
    <property type="entry name" value="LEUCINE-RICH REPEAT-CONTAINING PROTEIN 72"/>
    <property type="match status" value="1"/>
</dbReference>
<evidence type="ECO:0000313" key="2">
    <source>
        <dbReference type="Proteomes" id="UP001249851"/>
    </source>
</evidence>
<reference evidence="1" key="2">
    <citation type="journal article" date="2023" name="Science">
        <title>Genomic signatures of disease resistance in endangered staghorn corals.</title>
        <authorList>
            <person name="Vollmer S.V."/>
            <person name="Selwyn J.D."/>
            <person name="Despard B.A."/>
            <person name="Roesel C.L."/>
        </authorList>
    </citation>
    <scope>NUCLEOTIDE SEQUENCE</scope>
    <source>
        <strain evidence="1">K2</strain>
    </source>
</reference>
<dbReference type="Gene3D" id="3.80.10.10">
    <property type="entry name" value="Ribonuclease Inhibitor"/>
    <property type="match status" value="1"/>
</dbReference>
<protein>
    <submittedName>
        <fullName evidence="1">Leucine-rich repeat-containing protein 72</fullName>
    </submittedName>
</protein>
<dbReference type="Pfam" id="PF14580">
    <property type="entry name" value="LRR_9"/>
    <property type="match status" value="1"/>
</dbReference>